<accession>A0A1J7ILY5</accession>
<sequence length="150" mass="17110">MRHDRSSDTLLSPETVCLTPFFFLHDKRAHYLRRIFPGRLRKWRSVSSSLSWAAANKTMQQSWLHSDALPSALPRQTCTPEKYLRTYYSRFSVSLRDPCTSCISAIITLTSTATLSTALDWESWSPAEDIIQPPTGRAMHQKSQGAQTDF</sequence>
<reference evidence="1 2" key="1">
    <citation type="submission" date="2016-10" db="EMBL/GenBank/DDBJ databases">
        <title>Draft genome sequence of Coniochaeta ligniaria NRRL30616, a lignocellulolytic fungus for bioabatement of inhibitors in plant biomass hydrolysates.</title>
        <authorList>
            <consortium name="DOE Joint Genome Institute"/>
            <person name="Jimenez D.J."/>
            <person name="Hector R.E."/>
            <person name="Riley R."/>
            <person name="Sun H."/>
            <person name="Grigoriev I.V."/>
            <person name="Van Elsas J.D."/>
            <person name="Nichols N.N."/>
        </authorList>
    </citation>
    <scope>NUCLEOTIDE SEQUENCE [LARGE SCALE GENOMIC DNA]</scope>
    <source>
        <strain evidence="1 2">NRRL 30616</strain>
    </source>
</reference>
<name>A0A1J7ILY5_9PEZI</name>
<dbReference type="EMBL" id="KV875155">
    <property type="protein sequence ID" value="OIW22145.1"/>
    <property type="molecule type" value="Genomic_DNA"/>
</dbReference>
<evidence type="ECO:0000313" key="2">
    <source>
        <dbReference type="Proteomes" id="UP000182658"/>
    </source>
</evidence>
<organism evidence="1 2">
    <name type="scientific">Coniochaeta ligniaria NRRL 30616</name>
    <dbReference type="NCBI Taxonomy" id="1408157"/>
    <lineage>
        <taxon>Eukaryota</taxon>
        <taxon>Fungi</taxon>
        <taxon>Dikarya</taxon>
        <taxon>Ascomycota</taxon>
        <taxon>Pezizomycotina</taxon>
        <taxon>Sordariomycetes</taxon>
        <taxon>Sordariomycetidae</taxon>
        <taxon>Coniochaetales</taxon>
        <taxon>Coniochaetaceae</taxon>
        <taxon>Coniochaeta</taxon>
    </lineage>
</organism>
<keyword evidence="2" id="KW-1185">Reference proteome</keyword>
<dbReference type="AlphaFoldDB" id="A0A1J7ILY5"/>
<proteinExistence type="predicted"/>
<protein>
    <submittedName>
        <fullName evidence="1">Uncharacterized protein</fullName>
    </submittedName>
</protein>
<dbReference type="InParanoid" id="A0A1J7ILY5"/>
<dbReference type="Proteomes" id="UP000182658">
    <property type="component" value="Unassembled WGS sequence"/>
</dbReference>
<gene>
    <name evidence="1" type="ORF">CONLIGDRAFT_687829</name>
</gene>
<evidence type="ECO:0000313" key="1">
    <source>
        <dbReference type="EMBL" id="OIW22145.1"/>
    </source>
</evidence>